<evidence type="ECO:0000313" key="1">
    <source>
        <dbReference type="EMBL" id="ELP62121.1"/>
    </source>
</evidence>
<dbReference type="Proteomes" id="UP000010931">
    <property type="component" value="Unassembled WGS sequence"/>
</dbReference>
<dbReference type="RefSeq" id="WP_006382938.1">
    <property type="nucleotide sequence ID" value="NZ_AEJB01000630.1"/>
</dbReference>
<dbReference type="EMBL" id="AEJB01000630">
    <property type="protein sequence ID" value="ELP62121.1"/>
    <property type="molecule type" value="Genomic_DNA"/>
</dbReference>
<protein>
    <submittedName>
        <fullName evidence="1">Uncharacterized protein</fullName>
    </submittedName>
</protein>
<reference evidence="1 2" key="1">
    <citation type="journal article" date="2011" name="Plasmid">
        <title>Streptomyces turgidiscabies Car8 contains a modular pathogenicity island that shares virulence genes with other actinobacterial plant pathogens.</title>
        <authorList>
            <person name="Huguet-Tapia J.C."/>
            <person name="Badger J.H."/>
            <person name="Loria R."/>
            <person name="Pettis G.S."/>
        </authorList>
    </citation>
    <scope>NUCLEOTIDE SEQUENCE [LARGE SCALE GENOMIC DNA]</scope>
    <source>
        <strain evidence="1 2">Car8</strain>
    </source>
</reference>
<keyword evidence="2" id="KW-1185">Reference proteome</keyword>
<gene>
    <name evidence="1" type="ORF">STRTUCAR8_00208</name>
</gene>
<comment type="caution">
    <text evidence="1">The sequence shown here is derived from an EMBL/GenBank/DDBJ whole genome shotgun (WGS) entry which is preliminary data.</text>
</comment>
<dbReference type="GeneID" id="97405557"/>
<dbReference type="PATRIC" id="fig|698760.3.peg.8906"/>
<proteinExistence type="predicted"/>
<organism evidence="1 2">
    <name type="scientific">Streptomyces turgidiscabies (strain Car8)</name>
    <dbReference type="NCBI Taxonomy" id="698760"/>
    <lineage>
        <taxon>Bacteria</taxon>
        <taxon>Bacillati</taxon>
        <taxon>Actinomycetota</taxon>
        <taxon>Actinomycetes</taxon>
        <taxon>Kitasatosporales</taxon>
        <taxon>Streptomycetaceae</taxon>
        <taxon>Streptomyces</taxon>
    </lineage>
</organism>
<name>L7ETW2_STRT8</name>
<sequence length="140" mass="14603">MGEDTDLTPTLDDLVADSVELSPVWGAWCPDEESQVAQDLAAESDGTTAAEEHNLATGHTAVGTLSLPNALAVNTDIQLFPFPFCFRYNGRPWQSMTLLAPGADEAATTAGQLVNLLNLAATGKGFPALFSATSGICSAF</sequence>
<evidence type="ECO:0000313" key="2">
    <source>
        <dbReference type="Proteomes" id="UP000010931"/>
    </source>
</evidence>
<dbReference type="AlphaFoldDB" id="L7ETW2"/>
<accession>L7ETW2</accession>